<feature type="region of interest" description="Disordered" evidence="1">
    <location>
        <begin position="1"/>
        <end position="41"/>
    </location>
</feature>
<keyword evidence="2" id="KW-1133">Transmembrane helix</keyword>
<dbReference type="EMBL" id="CP003051">
    <property type="protein sequence ID" value="AGA89484.1"/>
    <property type="molecule type" value="Genomic_DNA"/>
</dbReference>
<gene>
    <name evidence="3" type="ORF">Thimo_0644</name>
</gene>
<name>L0GW20_9GAMM</name>
<keyword evidence="4" id="KW-1185">Reference proteome</keyword>
<keyword evidence="2" id="KW-0472">Membrane</keyword>
<evidence type="ECO:0000313" key="4">
    <source>
        <dbReference type="Proteomes" id="UP000010816"/>
    </source>
</evidence>
<dbReference type="Proteomes" id="UP000010816">
    <property type="component" value="Chromosome"/>
</dbReference>
<dbReference type="STRING" id="765912.Thimo_0644"/>
<sequence>MCTDALSRPSSSRAGAWERTPAAHADSRRATHGDSMKNDSEKRTARLGVAVLTALLLALAGLATAADAPPTEPRYQDIDIDRLVATARPEKAGTSAIFRPMPVRFGARIKQEPRKRDVEYLYTALSFFPLDPVPEVSHRMFLDTPGGHPLPVYVDDSQVEGLARLGVDTAATFYGWHVYNYSKGPAILVTGFERAPLAPTRP</sequence>
<protein>
    <submittedName>
        <fullName evidence="3">Uncharacterized protein</fullName>
    </submittedName>
</protein>
<dbReference type="AlphaFoldDB" id="L0GW20"/>
<accession>L0GW20</accession>
<evidence type="ECO:0000256" key="1">
    <source>
        <dbReference type="SAM" id="MobiDB-lite"/>
    </source>
</evidence>
<dbReference type="eggNOG" id="ENOG50336NQ">
    <property type="taxonomic scope" value="Bacteria"/>
</dbReference>
<organism evidence="3 4">
    <name type="scientific">Thioflavicoccus mobilis 8321</name>
    <dbReference type="NCBI Taxonomy" id="765912"/>
    <lineage>
        <taxon>Bacteria</taxon>
        <taxon>Pseudomonadati</taxon>
        <taxon>Pseudomonadota</taxon>
        <taxon>Gammaproteobacteria</taxon>
        <taxon>Chromatiales</taxon>
        <taxon>Chromatiaceae</taxon>
        <taxon>Thioflavicoccus</taxon>
    </lineage>
</organism>
<dbReference type="HOGENOM" id="CLU_1495550_0_0_6"/>
<evidence type="ECO:0000256" key="2">
    <source>
        <dbReference type="SAM" id="Phobius"/>
    </source>
</evidence>
<keyword evidence="2" id="KW-0812">Transmembrane</keyword>
<feature type="transmembrane region" description="Helical" evidence="2">
    <location>
        <begin position="45"/>
        <end position="66"/>
    </location>
</feature>
<feature type="compositionally biased region" description="Basic and acidic residues" evidence="1">
    <location>
        <begin position="25"/>
        <end position="41"/>
    </location>
</feature>
<proteinExistence type="predicted"/>
<reference evidence="3 4" key="1">
    <citation type="submission" date="2011-09" db="EMBL/GenBank/DDBJ databases">
        <title>Complete sequence of chromosome of Thioflavicoccus mobilis 8321.</title>
        <authorList>
            <consortium name="US DOE Joint Genome Institute"/>
            <person name="Lucas S."/>
            <person name="Han J."/>
            <person name="Lapidus A."/>
            <person name="Cheng J.-F."/>
            <person name="Goodwin L."/>
            <person name="Pitluck S."/>
            <person name="Peters L."/>
            <person name="Ovchinnikova G."/>
            <person name="Lu M."/>
            <person name="Detter J.C."/>
            <person name="Han C."/>
            <person name="Tapia R."/>
            <person name="Land M."/>
            <person name="Hauser L."/>
            <person name="Kyrpides N."/>
            <person name="Ivanova N."/>
            <person name="Pagani I."/>
            <person name="Vogl K."/>
            <person name="Liu Z."/>
            <person name="Imhoff J."/>
            <person name="Thiel V."/>
            <person name="Frigaard N.-U."/>
            <person name="Bryant D."/>
            <person name="Woyke T."/>
        </authorList>
    </citation>
    <scope>NUCLEOTIDE SEQUENCE [LARGE SCALE GENOMIC DNA]</scope>
    <source>
        <strain evidence="3 4">8321</strain>
    </source>
</reference>
<evidence type="ECO:0000313" key="3">
    <source>
        <dbReference type="EMBL" id="AGA89484.1"/>
    </source>
</evidence>
<dbReference type="KEGG" id="tmb:Thimo_0644"/>